<dbReference type="CDD" id="cd01167">
    <property type="entry name" value="bac_FRK"/>
    <property type="match status" value="1"/>
</dbReference>
<feature type="domain" description="Carbohydrate kinase PfkB" evidence="7">
    <location>
        <begin position="55"/>
        <end position="297"/>
    </location>
</feature>
<dbReference type="InterPro" id="IPR011611">
    <property type="entry name" value="PfkB_dom"/>
</dbReference>
<keyword evidence="3" id="KW-0547">Nucleotide-binding</keyword>
<dbReference type="PROSITE" id="PS00583">
    <property type="entry name" value="PFKB_KINASES_1"/>
    <property type="match status" value="1"/>
</dbReference>
<dbReference type="PROSITE" id="PS00584">
    <property type="entry name" value="PFKB_KINASES_2"/>
    <property type="match status" value="1"/>
</dbReference>
<dbReference type="EMBL" id="BEGY01000029">
    <property type="protein sequence ID" value="GAX78109.1"/>
    <property type="molecule type" value="Genomic_DNA"/>
</dbReference>
<evidence type="ECO:0000259" key="7">
    <source>
        <dbReference type="Pfam" id="PF00294"/>
    </source>
</evidence>
<dbReference type="PANTHER" id="PTHR43085:SF1">
    <property type="entry name" value="PSEUDOURIDINE KINASE-RELATED"/>
    <property type="match status" value="1"/>
</dbReference>
<evidence type="ECO:0000256" key="4">
    <source>
        <dbReference type="ARBA" id="ARBA00022777"/>
    </source>
</evidence>
<feature type="compositionally biased region" description="Low complexity" evidence="6">
    <location>
        <begin position="319"/>
        <end position="328"/>
    </location>
</feature>
<dbReference type="STRING" id="1157962.A0A250X5B2"/>
<keyword evidence="2" id="KW-0808">Transferase</keyword>
<dbReference type="InterPro" id="IPR050306">
    <property type="entry name" value="PfkB_Carbo_kinase"/>
</dbReference>
<feature type="domain" description="Carbohydrate kinase PfkB" evidence="7">
    <location>
        <begin position="354"/>
        <end position="434"/>
    </location>
</feature>
<reference evidence="8 9" key="1">
    <citation type="submission" date="2017-08" db="EMBL/GenBank/DDBJ databases">
        <title>Acidophilic green algal genome provides insights into adaptation to an acidic environment.</title>
        <authorList>
            <person name="Hirooka S."/>
            <person name="Hirose Y."/>
            <person name="Kanesaki Y."/>
            <person name="Higuchi S."/>
            <person name="Fujiwara T."/>
            <person name="Onuma R."/>
            <person name="Era A."/>
            <person name="Ohbayashi R."/>
            <person name="Uzuka A."/>
            <person name="Nozaki H."/>
            <person name="Yoshikawa H."/>
            <person name="Miyagishima S.Y."/>
        </authorList>
    </citation>
    <scope>NUCLEOTIDE SEQUENCE [LARGE SCALE GENOMIC DNA]</scope>
    <source>
        <strain evidence="8 9">NIES-2499</strain>
    </source>
</reference>
<evidence type="ECO:0000256" key="5">
    <source>
        <dbReference type="ARBA" id="ARBA00022840"/>
    </source>
</evidence>
<protein>
    <recommendedName>
        <fullName evidence="7">Carbohydrate kinase PfkB domain-containing protein</fullName>
    </recommendedName>
</protein>
<keyword evidence="9" id="KW-1185">Reference proteome</keyword>
<feature type="region of interest" description="Disordered" evidence="6">
    <location>
        <begin position="305"/>
        <end position="328"/>
    </location>
</feature>
<dbReference type="PANTHER" id="PTHR43085">
    <property type="entry name" value="HEXOKINASE FAMILY MEMBER"/>
    <property type="match status" value="1"/>
</dbReference>
<evidence type="ECO:0000256" key="1">
    <source>
        <dbReference type="ARBA" id="ARBA00010688"/>
    </source>
</evidence>
<evidence type="ECO:0000256" key="3">
    <source>
        <dbReference type="ARBA" id="ARBA00022741"/>
    </source>
</evidence>
<dbReference type="InterPro" id="IPR002173">
    <property type="entry name" value="Carboh/pur_kinase_PfkB_CS"/>
</dbReference>
<organism evidence="8 9">
    <name type="scientific">Chlamydomonas eustigma</name>
    <dbReference type="NCBI Taxonomy" id="1157962"/>
    <lineage>
        <taxon>Eukaryota</taxon>
        <taxon>Viridiplantae</taxon>
        <taxon>Chlorophyta</taxon>
        <taxon>core chlorophytes</taxon>
        <taxon>Chlorophyceae</taxon>
        <taxon>CS clade</taxon>
        <taxon>Chlamydomonadales</taxon>
        <taxon>Chlamydomonadaceae</taxon>
        <taxon>Chlamydomonas</taxon>
    </lineage>
</organism>
<accession>A0A250X5B2</accession>
<gene>
    <name evidence="8" type="ORF">CEUSTIGMA_g5551.t1</name>
</gene>
<sequence length="454" mass="48780">MARFGNFQKMNSEVICSRREVLHPSCAWKGRSTRSSHRSGPLPAHMEGYLAKGPRVVCVGESLFDLISDQPGLPRDQVTSWSPYAGGAPCNVATALAKLGVSVSFLTALGIDERGDQIMNILKESGVQTEAVQRIEKATRDVYVIRDLKGDREFAGFGLPTDTYADCFLDASQVPVADIEGCDVLVTGTLGLAYPSTRAAMERAVQTAQSSPTCKVMVDVNWRPVFWSDTEQATRDVILKYLSEADLIKMSDADLIWLLDIDLTTALINPCVVAKCFPKAAGVLITAGAEGAAYCFKSSHCTASSTSPQRPPAEGPSQASSAASSAASASLPRLEVSAMDKPDQIREVSYNVDGPIISQEESYFTGFVPTHKVHTVDTTGAGDAFTAGFVYHLLRANGLEALRVDAKKLKEAVVFAAACGALTTTKKGAIEGQPNLSEAQGLYEISKNSWYNFW</sequence>
<dbReference type="InterPro" id="IPR029056">
    <property type="entry name" value="Ribokinase-like"/>
</dbReference>
<name>A0A250X5B2_9CHLO</name>
<dbReference type="GO" id="GO:0016301">
    <property type="term" value="F:kinase activity"/>
    <property type="evidence" value="ECO:0007669"/>
    <property type="project" value="UniProtKB-KW"/>
</dbReference>
<dbReference type="Gene3D" id="3.40.1190.20">
    <property type="match status" value="2"/>
</dbReference>
<comment type="caution">
    <text evidence="8">The sequence shown here is derived from an EMBL/GenBank/DDBJ whole genome shotgun (WGS) entry which is preliminary data.</text>
</comment>
<dbReference type="OrthoDB" id="415590at2759"/>
<evidence type="ECO:0000313" key="8">
    <source>
        <dbReference type="EMBL" id="GAX78109.1"/>
    </source>
</evidence>
<evidence type="ECO:0000256" key="6">
    <source>
        <dbReference type="SAM" id="MobiDB-lite"/>
    </source>
</evidence>
<evidence type="ECO:0000313" key="9">
    <source>
        <dbReference type="Proteomes" id="UP000232323"/>
    </source>
</evidence>
<proteinExistence type="inferred from homology"/>
<dbReference type="SUPFAM" id="SSF53613">
    <property type="entry name" value="Ribokinase-like"/>
    <property type="match status" value="1"/>
</dbReference>
<keyword evidence="4" id="KW-0418">Kinase</keyword>
<dbReference type="Proteomes" id="UP000232323">
    <property type="component" value="Unassembled WGS sequence"/>
</dbReference>
<keyword evidence="5" id="KW-0067">ATP-binding</keyword>
<evidence type="ECO:0000256" key="2">
    <source>
        <dbReference type="ARBA" id="ARBA00022679"/>
    </source>
</evidence>
<comment type="similarity">
    <text evidence="1">Belongs to the carbohydrate kinase PfkB family.</text>
</comment>
<dbReference type="GO" id="GO:0005524">
    <property type="term" value="F:ATP binding"/>
    <property type="evidence" value="ECO:0007669"/>
    <property type="project" value="UniProtKB-KW"/>
</dbReference>
<dbReference type="AlphaFoldDB" id="A0A250X5B2"/>
<dbReference type="Pfam" id="PF00294">
    <property type="entry name" value="PfkB"/>
    <property type="match status" value="2"/>
</dbReference>